<comment type="caution">
    <text evidence="1">The sequence shown here is derived from an EMBL/GenBank/DDBJ whole genome shotgun (WGS) entry which is preliminary data.</text>
</comment>
<reference evidence="1" key="1">
    <citation type="submission" date="2023-08" db="EMBL/GenBank/DDBJ databases">
        <authorList>
            <person name="Audoor S."/>
            <person name="Bilcke G."/>
        </authorList>
    </citation>
    <scope>NUCLEOTIDE SEQUENCE</scope>
</reference>
<keyword evidence="2" id="KW-1185">Reference proteome</keyword>
<name>A0AAD2JMQ9_9STRA</name>
<dbReference type="EMBL" id="CAKOGP040002169">
    <property type="protein sequence ID" value="CAJ1964010.1"/>
    <property type="molecule type" value="Genomic_DNA"/>
</dbReference>
<gene>
    <name evidence="1" type="ORF">CYCCA115_LOCUS20427</name>
</gene>
<protein>
    <recommendedName>
        <fullName evidence="3">Exostosin GT47 domain-containing protein</fullName>
    </recommendedName>
</protein>
<evidence type="ECO:0000313" key="1">
    <source>
        <dbReference type="EMBL" id="CAJ1964010.1"/>
    </source>
</evidence>
<accession>A0AAD2JMQ9</accession>
<evidence type="ECO:0008006" key="3">
    <source>
        <dbReference type="Google" id="ProtNLM"/>
    </source>
</evidence>
<dbReference type="AlphaFoldDB" id="A0AAD2JMQ9"/>
<dbReference type="Proteomes" id="UP001295423">
    <property type="component" value="Unassembled WGS sequence"/>
</dbReference>
<proteinExistence type="predicted"/>
<evidence type="ECO:0000313" key="2">
    <source>
        <dbReference type="Proteomes" id="UP001295423"/>
    </source>
</evidence>
<organism evidence="1 2">
    <name type="scientific">Cylindrotheca closterium</name>
    <dbReference type="NCBI Taxonomy" id="2856"/>
    <lineage>
        <taxon>Eukaryota</taxon>
        <taxon>Sar</taxon>
        <taxon>Stramenopiles</taxon>
        <taxon>Ochrophyta</taxon>
        <taxon>Bacillariophyta</taxon>
        <taxon>Bacillariophyceae</taxon>
        <taxon>Bacillariophycidae</taxon>
        <taxon>Bacillariales</taxon>
        <taxon>Bacillariaceae</taxon>
        <taxon>Cylindrotheca</taxon>
    </lineage>
</organism>
<sequence length="372" mass="42511">MTSLMDDVLNDADTDIMAAPFDPEAFQQCVNSSGFKFRPWDPHSKSAIRGHFMSTVEAKNDQPIGFATHHDWILGIRPWKRNLKVVGPDIAWGYTNRLPDSIFIQVLQQQRFHDHLLPCIPKNHRFVLVTGDDDRSTPRQSDKRYEPVMKPGTWDSWLKDKRISHLFVEHLDSPAPASQVTPIPLGLNPREFKSFTDEAAVKELEGAVEISKRKPISVLFTNRVRNGDQWVERGQARDLCEALPHCTEARIDQTNFLREIKNHTFLICVHGGGVDPNPNLFQALIAGVIPIMAPFPGDSMYKGLPIVVTDGKWNDPNSKFFSPDYLSAQLDELAPLFENPEKRAEVVERLTMKYWWNKVEIEINKNKRLLLP</sequence>